<keyword evidence="4" id="KW-1185">Reference proteome</keyword>
<comment type="caution">
    <text evidence="3">The sequence shown here is derived from an EMBL/GenBank/DDBJ whole genome shotgun (WGS) entry which is preliminary data.</text>
</comment>
<evidence type="ECO:0000259" key="2">
    <source>
        <dbReference type="Pfam" id="PF18914"/>
    </source>
</evidence>
<feature type="signal peptide" evidence="1">
    <location>
        <begin position="1"/>
        <end position="23"/>
    </location>
</feature>
<dbReference type="Proteomes" id="UP000183986">
    <property type="component" value="Unassembled WGS sequence"/>
</dbReference>
<evidence type="ECO:0000313" key="4">
    <source>
        <dbReference type="Proteomes" id="UP000183986"/>
    </source>
</evidence>
<feature type="domain" description="DUF5666" evidence="2">
    <location>
        <begin position="49"/>
        <end position="104"/>
    </location>
</feature>
<dbReference type="RefSeq" id="WP_072678149.1">
    <property type="nucleotide sequence ID" value="NZ_MPKY01000001.1"/>
</dbReference>
<reference evidence="3" key="1">
    <citation type="submission" date="2016-11" db="EMBL/GenBank/DDBJ databases">
        <title>Draft Genome Sequence of Marinobacter hydrocarbonoclasticus strain STW2, a polyaromatic aromatic hydrocarbon degrading and denitrifying bacterium from rhizosphere of Seagrass Enhalus acodoides.</title>
        <authorList>
            <person name="Ling J."/>
            <person name="Dong J."/>
        </authorList>
    </citation>
    <scope>NUCLEOTIDE SEQUENCE [LARGE SCALE GENOMIC DNA]</scope>
    <source>
        <strain evidence="3">STW2</strain>
    </source>
</reference>
<feature type="domain" description="DUF5666" evidence="2">
    <location>
        <begin position="276"/>
        <end position="338"/>
    </location>
</feature>
<dbReference type="Pfam" id="PF18914">
    <property type="entry name" value="DUF5666"/>
    <property type="match status" value="6"/>
</dbReference>
<accession>A0A1M2V1F1</accession>
<feature type="domain" description="DUF5666" evidence="2">
    <location>
        <begin position="443"/>
        <end position="500"/>
    </location>
</feature>
<dbReference type="AlphaFoldDB" id="A0A1M2V1F1"/>
<proteinExistence type="predicted"/>
<dbReference type="InterPro" id="IPR043724">
    <property type="entry name" value="DUF5666"/>
</dbReference>
<sequence length="504" mass="54755">MTPQVTPKRLPLLFAPVAFGVLSACGGGGGGVDIAEGGIRGTGSSVGPVSGFGSVFVNGVRFETDGNVVSNDGIGSEAQLDKGMILRIDGEWRTNGQGTANAIEYDDTFRGRVSSVQKTTDAEGRIVRVSFRIYGQEISADKLTVLKGRSLETLANGDFVRVSAWQLENGSYRASYIGLITPDETDVEIEGRITDGSADLGLNRFEINGFLIEYQDNTIEFRDGVAENDLQTGGLSVEVEGELVEINGQPAIQARTIGRDDTRRYRPGDADDIEFTGPVSSAFNNTDRTFTINGLTVLVPNDDVFEDGLTSGDLVSGLLVQVEGAFRSDGVVVAEEIELREADSEVEGAIEPGVIDFSARTFRLGGVLVQVTPQTIITDDDDDQRLTLNDLNGRYELEVEGIERSRLDGSVFLEAVKIERDDDDTDNEYQMTGRLGEINCSVSITVLGVRMDITSATATEFDDVNCSQLESDFRDRGLRPLLEVEYIKRNDGTFWAEEIELEDD</sequence>
<keyword evidence="1" id="KW-0732">Signal</keyword>
<organism evidence="3 4">
    <name type="scientific">Marinobacter nauticus</name>
    <name type="common">Marinobacter hydrocarbonoclasticus</name>
    <name type="synonym">Marinobacter aquaeolei</name>
    <dbReference type="NCBI Taxonomy" id="2743"/>
    <lineage>
        <taxon>Bacteria</taxon>
        <taxon>Pseudomonadati</taxon>
        <taxon>Pseudomonadota</taxon>
        <taxon>Gammaproteobacteria</taxon>
        <taxon>Pseudomonadales</taxon>
        <taxon>Marinobacteraceae</taxon>
        <taxon>Marinobacter</taxon>
    </lineage>
</organism>
<feature type="chain" id="PRO_5012883136" description="DUF5666 domain-containing protein" evidence="1">
    <location>
        <begin position="24"/>
        <end position="504"/>
    </location>
</feature>
<name>A0A1M2V1F1_MARNT</name>
<feature type="domain" description="DUF5666" evidence="2">
    <location>
        <begin position="190"/>
        <end position="243"/>
    </location>
</feature>
<evidence type="ECO:0000313" key="3">
    <source>
        <dbReference type="EMBL" id="OJT01413.1"/>
    </source>
</evidence>
<feature type="domain" description="DUF5666" evidence="2">
    <location>
        <begin position="357"/>
        <end position="390"/>
    </location>
</feature>
<protein>
    <recommendedName>
        <fullName evidence="2">DUF5666 domain-containing protein</fullName>
    </recommendedName>
</protein>
<dbReference type="OrthoDB" id="5622949at2"/>
<gene>
    <name evidence="3" type="ORF">BEE62_04920</name>
</gene>
<dbReference type="EMBL" id="MPKY01000001">
    <property type="protein sequence ID" value="OJT01413.1"/>
    <property type="molecule type" value="Genomic_DNA"/>
</dbReference>
<evidence type="ECO:0000256" key="1">
    <source>
        <dbReference type="SAM" id="SignalP"/>
    </source>
</evidence>
<feature type="domain" description="DUF5666" evidence="2">
    <location>
        <begin position="130"/>
        <end position="177"/>
    </location>
</feature>